<organism evidence="3 4">
    <name type="scientific">Halomarina oriensis</name>
    <dbReference type="NCBI Taxonomy" id="671145"/>
    <lineage>
        <taxon>Archaea</taxon>
        <taxon>Methanobacteriati</taxon>
        <taxon>Methanobacteriota</taxon>
        <taxon>Stenosarchaea group</taxon>
        <taxon>Halobacteria</taxon>
        <taxon>Halobacteriales</taxon>
        <taxon>Natronomonadaceae</taxon>
        <taxon>Halomarina</taxon>
    </lineage>
</organism>
<comment type="caution">
    <text evidence="3">The sequence shown here is derived from an EMBL/GenBank/DDBJ whole genome shotgun (WGS) entry which is preliminary data.</text>
</comment>
<name>A0A6B0GU40_9EURY</name>
<evidence type="ECO:0000256" key="1">
    <source>
        <dbReference type="SAM" id="MobiDB-lite"/>
    </source>
</evidence>
<protein>
    <submittedName>
        <fullName evidence="3">Uncharacterized protein</fullName>
    </submittedName>
</protein>
<feature type="transmembrane region" description="Helical" evidence="2">
    <location>
        <begin position="38"/>
        <end position="58"/>
    </location>
</feature>
<gene>
    <name evidence="3" type="ORF">GQS65_20820</name>
</gene>
<evidence type="ECO:0000313" key="3">
    <source>
        <dbReference type="EMBL" id="MWG36897.1"/>
    </source>
</evidence>
<evidence type="ECO:0000256" key="2">
    <source>
        <dbReference type="SAM" id="Phobius"/>
    </source>
</evidence>
<dbReference type="AlphaFoldDB" id="A0A6B0GU40"/>
<keyword evidence="2" id="KW-0812">Transmembrane</keyword>
<proteinExistence type="predicted"/>
<accession>A0A6B0GU40</accession>
<dbReference type="EMBL" id="WSZK01000044">
    <property type="protein sequence ID" value="MWG36897.1"/>
    <property type="molecule type" value="Genomic_DNA"/>
</dbReference>
<reference evidence="3 4" key="1">
    <citation type="submission" date="2019-12" db="EMBL/GenBank/DDBJ databases">
        <title>Halocatena pleomorpha gen. nov. sp. nov., an extremely halophilic archaeon of family Halobacteriaceae isolated from saltpan soil.</title>
        <authorList>
            <person name="Pal Y."/>
            <person name="Verma A."/>
            <person name="Krishnamurthi S."/>
            <person name="Kumar P."/>
        </authorList>
    </citation>
    <scope>NUCLEOTIDE SEQUENCE [LARGE SCALE GENOMIC DNA]</scope>
    <source>
        <strain evidence="3 4">JCM 16495</strain>
    </source>
</reference>
<keyword evidence="2" id="KW-0472">Membrane</keyword>
<feature type="region of interest" description="Disordered" evidence="1">
    <location>
        <begin position="78"/>
        <end position="106"/>
    </location>
</feature>
<dbReference type="RefSeq" id="WP_158206545.1">
    <property type="nucleotide sequence ID" value="NZ_WSZK01000044.1"/>
</dbReference>
<keyword evidence="4" id="KW-1185">Reference proteome</keyword>
<dbReference type="Proteomes" id="UP000451471">
    <property type="component" value="Unassembled WGS sequence"/>
</dbReference>
<sequence>MARSLVRRTRWLVLVVGVVALVVAAVLVAAGATLGQALAGSLLLALFTFVVVPLVVIARRVGSVADDPLALERRLGTAAGRSQSELDALSDWDERRGRLDAGPDDE</sequence>
<feature type="compositionally biased region" description="Basic and acidic residues" evidence="1">
    <location>
        <begin position="92"/>
        <end position="106"/>
    </location>
</feature>
<feature type="transmembrane region" description="Helical" evidence="2">
    <location>
        <begin position="12"/>
        <end position="32"/>
    </location>
</feature>
<keyword evidence="2" id="KW-1133">Transmembrane helix</keyword>
<evidence type="ECO:0000313" key="4">
    <source>
        <dbReference type="Proteomes" id="UP000451471"/>
    </source>
</evidence>